<proteinExistence type="predicted"/>
<gene>
    <name evidence="1" type="ORF">PBRASI_LOCUS4313</name>
</gene>
<dbReference type="Proteomes" id="UP000789739">
    <property type="component" value="Unassembled WGS sequence"/>
</dbReference>
<accession>A0A9N9ANK8</accession>
<protein>
    <submittedName>
        <fullName evidence="1">8162_t:CDS:1</fullName>
    </submittedName>
</protein>
<organism evidence="1 2">
    <name type="scientific">Paraglomus brasilianum</name>
    <dbReference type="NCBI Taxonomy" id="144538"/>
    <lineage>
        <taxon>Eukaryota</taxon>
        <taxon>Fungi</taxon>
        <taxon>Fungi incertae sedis</taxon>
        <taxon>Mucoromycota</taxon>
        <taxon>Glomeromycotina</taxon>
        <taxon>Glomeromycetes</taxon>
        <taxon>Paraglomerales</taxon>
        <taxon>Paraglomeraceae</taxon>
        <taxon>Paraglomus</taxon>
    </lineage>
</organism>
<comment type="caution">
    <text evidence="1">The sequence shown here is derived from an EMBL/GenBank/DDBJ whole genome shotgun (WGS) entry which is preliminary data.</text>
</comment>
<name>A0A9N9ANK8_9GLOM</name>
<reference evidence="1" key="1">
    <citation type="submission" date="2021-06" db="EMBL/GenBank/DDBJ databases">
        <authorList>
            <person name="Kallberg Y."/>
            <person name="Tangrot J."/>
            <person name="Rosling A."/>
        </authorList>
    </citation>
    <scope>NUCLEOTIDE SEQUENCE</scope>
    <source>
        <strain evidence="1">BR232B</strain>
    </source>
</reference>
<dbReference type="AlphaFoldDB" id="A0A9N9ANK8"/>
<evidence type="ECO:0000313" key="2">
    <source>
        <dbReference type="Proteomes" id="UP000789739"/>
    </source>
</evidence>
<sequence length="88" mass="10388">MRELLAFLAKKIRENVETPSQTTSRKPAFSSRSVTQTPVMENEGINEREVITWFYWRVAHNMTKAELWWKLLTLAFEDIQKPSHPAIR</sequence>
<dbReference type="EMBL" id="CAJVPI010000439">
    <property type="protein sequence ID" value="CAG8535265.1"/>
    <property type="molecule type" value="Genomic_DNA"/>
</dbReference>
<evidence type="ECO:0000313" key="1">
    <source>
        <dbReference type="EMBL" id="CAG8535265.1"/>
    </source>
</evidence>
<keyword evidence="2" id="KW-1185">Reference proteome</keyword>